<dbReference type="EMBL" id="LIHL02000013">
    <property type="protein sequence ID" value="KAF5449954.1"/>
    <property type="molecule type" value="Genomic_DNA"/>
</dbReference>
<reference evidence="2" key="1">
    <citation type="submission" date="2015-10" db="EMBL/GenBank/DDBJ databases">
        <authorList>
            <person name="Martinez-Garcia P.J."/>
            <person name="Crepeau M.W."/>
            <person name="Puiu D."/>
            <person name="Gonzalez-Ibeas D."/>
            <person name="Whalen J."/>
            <person name="Stevens K."/>
            <person name="Paul R."/>
            <person name="Butterfield T."/>
            <person name="Britton M."/>
            <person name="Reagan R."/>
            <person name="Chakraborty S."/>
            <person name="Walawage S.L."/>
            <person name="Vasquez-Gross H.A."/>
            <person name="Cardeno C."/>
            <person name="Famula R."/>
            <person name="Pratt K."/>
            <person name="Kuruganti S."/>
            <person name="Aradhya M.K."/>
            <person name="Leslie C.A."/>
            <person name="Dandekar A.M."/>
            <person name="Salzberg S.L."/>
            <person name="Wegrzyn J.L."/>
            <person name="Langley C.H."/>
            <person name="Neale D.B."/>
        </authorList>
    </citation>
    <scope>NUCLEOTIDE SEQUENCE</scope>
    <source>
        <tissue evidence="2">Leaves</tissue>
    </source>
</reference>
<dbReference type="InterPro" id="IPR006115">
    <property type="entry name" value="6PGDH_NADP-bd"/>
</dbReference>
<evidence type="ECO:0000313" key="3">
    <source>
        <dbReference type="Proteomes" id="UP000619265"/>
    </source>
</evidence>
<dbReference type="Pfam" id="PF03446">
    <property type="entry name" value="NAD_binding_2"/>
    <property type="match status" value="1"/>
</dbReference>
<dbReference type="SUPFAM" id="SSF51735">
    <property type="entry name" value="NAD(P)-binding Rossmann-fold domains"/>
    <property type="match status" value="1"/>
</dbReference>
<dbReference type="Proteomes" id="UP000619265">
    <property type="component" value="Unassembled WGS sequence"/>
</dbReference>
<evidence type="ECO:0000259" key="1">
    <source>
        <dbReference type="Pfam" id="PF03446"/>
    </source>
</evidence>
<dbReference type="Gene3D" id="3.40.50.720">
    <property type="entry name" value="NAD(P)-binding Rossmann-like Domain"/>
    <property type="match status" value="1"/>
</dbReference>
<dbReference type="Gramene" id="Jr13_18680_p1">
    <property type="protein sequence ID" value="cds.Jr13_18680_p1"/>
    <property type="gene ID" value="Jr13_18680"/>
</dbReference>
<proteinExistence type="predicted"/>
<dbReference type="InterPro" id="IPR036291">
    <property type="entry name" value="NAD(P)-bd_dom_sf"/>
</dbReference>
<accession>A0A833UD75</accession>
<dbReference type="PANTHER" id="PTHR43060:SF13">
    <property type="entry name" value="3-HYDROXYISOBUTYRATE DEHYDROGENASE-LIKE 2, MITOCHONDRIAL-RELATED"/>
    <property type="match status" value="1"/>
</dbReference>
<reference evidence="2" key="2">
    <citation type="submission" date="2020-03" db="EMBL/GenBank/DDBJ databases">
        <title>Walnut 2.0.</title>
        <authorList>
            <person name="Marrano A."/>
            <person name="Britton M."/>
            <person name="Zimin A.V."/>
            <person name="Zaini P.A."/>
            <person name="Workman R."/>
            <person name="Puiu D."/>
            <person name="Bianco L."/>
            <person name="Allen B.J."/>
            <person name="Troggio M."/>
            <person name="Leslie C.A."/>
            <person name="Timp W."/>
            <person name="Dendekar A."/>
            <person name="Salzberg S.L."/>
            <person name="Neale D.B."/>
        </authorList>
    </citation>
    <scope>NUCLEOTIDE SEQUENCE</scope>
    <source>
        <tissue evidence="2">Leaves</tissue>
    </source>
</reference>
<comment type="caution">
    <text evidence="2">The sequence shown here is derived from an EMBL/GenBank/DDBJ whole genome shotgun (WGS) entry which is preliminary data.</text>
</comment>
<feature type="domain" description="6-phosphogluconate dehydrogenase NADP-binding" evidence="1">
    <location>
        <begin position="36"/>
        <end position="143"/>
    </location>
</feature>
<name>A0A833UD75_JUGRE</name>
<dbReference type="GO" id="GO:0016616">
    <property type="term" value="F:oxidoreductase activity, acting on the CH-OH group of donors, NAD or NADP as acceptor"/>
    <property type="evidence" value="ECO:0007669"/>
    <property type="project" value="UniProtKB-ARBA"/>
</dbReference>
<dbReference type="GO" id="GO:0050661">
    <property type="term" value="F:NADP binding"/>
    <property type="evidence" value="ECO:0007669"/>
    <property type="project" value="InterPro"/>
</dbReference>
<dbReference type="PANTHER" id="PTHR43060">
    <property type="entry name" value="3-HYDROXYISOBUTYRATE DEHYDROGENASE-LIKE 1, MITOCHONDRIAL-RELATED"/>
    <property type="match status" value="1"/>
</dbReference>
<evidence type="ECO:0000313" key="2">
    <source>
        <dbReference type="EMBL" id="KAF5449954.1"/>
    </source>
</evidence>
<gene>
    <name evidence="2" type="ORF">F2P56_030347</name>
</gene>
<sequence length="198" mass="21517">MPFIVDLSRNLPYLSSNWHSLDPTLKPNLLCLITQSRLASSPLEFAQRIDVVFTMVGQPSDVQQVVLGSDGLLSGLNPNFFIFDTTSSHPQLVSNVFEPALEKGCWAVDTPLSGIDIGVRDGNLTTVVGGDGGVVKWLTPGLGILERATYVGEAGCGHSCKVMNQERLKPHEEKVEEDRPKDCTFLVHFGTTHVVGTL</sequence>
<dbReference type="AlphaFoldDB" id="A0A833UD75"/>
<protein>
    <recommendedName>
        <fullName evidence="1">6-phosphogluconate dehydrogenase NADP-binding domain-containing protein</fullName>
    </recommendedName>
</protein>
<organism evidence="2 3">
    <name type="scientific">Juglans regia</name>
    <name type="common">English walnut</name>
    <dbReference type="NCBI Taxonomy" id="51240"/>
    <lineage>
        <taxon>Eukaryota</taxon>
        <taxon>Viridiplantae</taxon>
        <taxon>Streptophyta</taxon>
        <taxon>Embryophyta</taxon>
        <taxon>Tracheophyta</taxon>
        <taxon>Spermatophyta</taxon>
        <taxon>Magnoliopsida</taxon>
        <taxon>eudicotyledons</taxon>
        <taxon>Gunneridae</taxon>
        <taxon>Pentapetalae</taxon>
        <taxon>rosids</taxon>
        <taxon>fabids</taxon>
        <taxon>Fagales</taxon>
        <taxon>Juglandaceae</taxon>
        <taxon>Juglans</taxon>
    </lineage>
</organism>